<evidence type="ECO:0000313" key="8">
    <source>
        <dbReference type="EMBL" id="HAA8052365.1"/>
    </source>
</evidence>
<reference evidence="12 14" key="3">
    <citation type="submission" date="2018-06" db="EMBL/GenBank/DDBJ databases">
        <authorList>
            <consortium name="GenomeTrakr: Next Generation Sequencing Network for Food Pathogen Tracability"/>
        </authorList>
    </citation>
    <scope>NUCLEOTIDE SEQUENCE [LARGE SCALE GENOMIC DNA]</scope>
    <source>
        <strain evidence="1 14">FDA00007096</strain>
        <strain evidence="2 12">FLAG-78586</strain>
    </source>
</reference>
<evidence type="ECO:0000313" key="16">
    <source>
        <dbReference type="Proteomes" id="UP000530452"/>
    </source>
</evidence>
<dbReference type="RefSeq" id="WP_031642248.1">
    <property type="nucleotide sequence ID" value="NZ_CAAVEO010000003.1"/>
</dbReference>
<evidence type="ECO:0000313" key="17">
    <source>
        <dbReference type="Proteomes" id="UP000533021"/>
    </source>
</evidence>
<dbReference type="EMBL" id="DAAKPP010000002">
    <property type="protein sequence ID" value="HAC3054917.1"/>
    <property type="molecule type" value="Genomic_DNA"/>
</dbReference>
<dbReference type="Proteomes" id="UP000840197">
    <property type="component" value="Unassembled WGS sequence"/>
</dbReference>
<dbReference type="EMBL" id="AABEMN010000005">
    <property type="protein sequence ID" value="EAG9519127.1"/>
    <property type="molecule type" value="Genomic_DNA"/>
</dbReference>
<evidence type="ECO:0000313" key="12">
    <source>
        <dbReference type="Proteomes" id="UP000355989"/>
    </source>
</evidence>
<evidence type="ECO:0000313" key="19">
    <source>
        <dbReference type="Proteomes" id="UP000840197"/>
    </source>
</evidence>
<protein>
    <submittedName>
        <fullName evidence="2">Uncharacterized protein</fullName>
    </submittedName>
</protein>
<dbReference type="Proteomes" id="UP000533021">
    <property type="component" value="Unassembled WGS sequence"/>
</dbReference>
<evidence type="ECO:0000313" key="13">
    <source>
        <dbReference type="Proteomes" id="UP000358545"/>
    </source>
</evidence>
<dbReference type="EMBL" id="DAAIRR010000001">
    <property type="protein sequence ID" value="HAB9174529.1"/>
    <property type="molecule type" value="Genomic_DNA"/>
</dbReference>
<gene>
    <name evidence="3" type="ORF">A8L61_10265</name>
    <name evidence="2" type="ORF">APD94_00475</name>
    <name evidence="1" type="ORF">ARY78_03315</name>
    <name evidence="5" type="ORF">D4920_00450</name>
    <name evidence="4" type="ORF">D4B11_05050</name>
    <name evidence="6" type="ORF">D5N24_14440</name>
    <name evidence="7" type="ORF">F6515_07660</name>
    <name evidence="8" type="ORF">GHH22_04255</name>
    <name evidence="9" type="ORF">GYR60_06490</name>
    <name evidence="10" type="ORF">GYU24_02315</name>
    <name evidence="11" type="ORF">GZK27_05315</name>
</gene>
<evidence type="ECO:0000313" key="7">
    <source>
        <dbReference type="EMBL" id="ECY9782868.1"/>
    </source>
</evidence>
<evidence type="ECO:0000313" key="2">
    <source>
        <dbReference type="EMBL" id="EAE1094415.1"/>
    </source>
</evidence>
<dbReference type="Proteomes" id="UP000365297">
    <property type="component" value="Unassembled WGS sequence"/>
</dbReference>
<reference evidence="8" key="5">
    <citation type="submission" date="2019-10" db="EMBL/GenBank/DDBJ databases">
        <authorList>
            <consortium name="NCBI Pathogen Detection Project"/>
        </authorList>
    </citation>
    <scope>NUCLEOTIDE SEQUENCE</scope>
    <source>
        <strain evidence="8">09CEB371LM</strain>
        <strain evidence="9">CFIAFB20130012</strain>
        <strain evidence="10">CFIAFB20160038</strain>
        <strain evidence="11">LiDS0115</strain>
    </source>
</reference>
<dbReference type="Proteomes" id="UP000489121">
    <property type="component" value="Unassembled WGS sequence"/>
</dbReference>
<dbReference type="AlphaFoldDB" id="A0A393QZM3"/>
<sequence length="70" mass="7900">MQLTTFLVDCLTKFPTARQAEREVNKEFDIWLPIIAGIATKEEVEVATSYELAILCEVARQKIELMKGGV</sequence>
<evidence type="ECO:0000313" key="3">
    <source>
        <dbReference type="EMBL" id="EAG0867659.1"/>
    </source>
</evidence>
<dbReference type="EMBL" id="DAAEEB010000002">
    <property type="protein sequence ID" value="HAA8052365.1"/>
    <property type="molecule type" value="Genomic_DNA"/>
</dbReference>
<dbReference type="EMBL" id="AABAGT010000014">
    <property type="protein sequence ID" value="EAG0867659.1"/>
    <property type="molecule type" value="Genomic_DNA"/>
</dbReference>
<evidence type="ECO:0000313" key="9">
    <source>
        <dbReference type="EMBL" id="HAB8398166.1"/>
    </source>
</evidence>
<reference evidence="16 17" key="4">
    <citation type="submission" date="2019-04" db="EMBL/GenBank/DDBJ databases">
        <authorList>
            <person name="Ashton P.M."/>
            <person name="Dallman T."/>
            <person name="Nair S."/>
            <person name="De Pinna E."/>
            <person name="Peters T."/>
            <person name="Grant K."/>
        </authorList>
    </citation>
    <scope>NUCLEOTIDE SEQUENCE [LARGE SCALE GENOMIC DNA]</scope>
    <source>
        <strain evidence="5 17">282333</strain>
        <strain evidence="6 16">282352</strain>
        <strain evidence="4 18">289003</strain>
    </source>
</reference>
<evidence type="ECO:0000313" key="6">
    <source>
        <dbReference type="EMBL" id="EAH3295602.1"/>
    </source>
</evidence>
<reference evidence="19 20" key="1">
    <citation type="journal article" date="2018" name="Genome Biol.">
        <title>SKESA: strategic k-mer extension for scrupulous assemblies.</title>
        <authorList>
            <person name="Souvorov A."/>
            <person name="Agarwala R."/>
            <person name="Lipman D.J."/>
        </authorList>
    </citation>
    <scope>NUCLEOTIDE SEQUENCE [LARGE SCALE GENOMIC DNA]</scope>
    <source>
        <strain evidence="8">09CEB371LM</strain>
        <strain evidence="9 19">CFIAFB20130012</strain>
        <strain evidence="10">CFIAFB20160038</strain>
        <strain evidence="11 20">LiDS0115</strain>
    </source>
</reference>
<dbReference type="Proteomes" id="UP000840928">
    <property type="component" value="Unassembled WGS sequence"/>
</dbReference>
<dbReference type="Proteomes" id="UP000546397">
    <property type="component" value="Unassembled WGS sequence"/>
</dbReference>
<accession>A0A393QZM3</accession>
<evidence type="ECO:0000313" key="1">
    <source>
        <dbReference type="EMBL" id="EAC5549458.1"/>
    </source>
</evidence>
<comment type="caution">
    <text evidence="2">The sequence shown here is derived from an EMBL/GenBank/DDBJ whole genome shotgun (WGS) entry which is preliminary data.</text>
</comment>
<evidence type="ECO:0000313" key="15">
    <source>
        <dbReference type="Proteomes" id="UP000489121"/>
    </source>
</evidence>
<evidence type="ECO:0000313" key="5">
    <source>
        <dbReference type="EMBL" id="EAH2280529.1"/>
    </source>
</evidence>
<dbReference type="Proteomes" id="UP000355989">
    <property type="component" value="Unassembled WGS sequence"/>
</dbReference>
<dbReference type="EMBL" id="AAAIXK010000002">
    <property type="protein sequence ID" value="EAC5549458.1"/>
    <property type="molecule type" value="Genomic_DNA"/>
</dbReference>
<dbReference type="Proteomes" id="UP000840039">
    <property type="component" value="Unassembled WGS sequence"/>
</dbReference>
<evidence type="ECO:0000313" key="4">
    <source>
        <dbReference type="EMBL" id="EAG9519127.1"/>
    </source>
</evidence>
<dbReference type="EMBL" id="DAAIHR010000005">
    <property type="protein sequence ID" value="HAB8398166.1"/>
    <property type="molecule type" value="Genomic_DNA"/>
</dbReference>
<dbReference type="EMBL" id="AALGDA010000018">
    <property type="protein sequence ID" value="ECY9782868.1"/>
    <property type="molecule type" value="Genomic_DNA"/>
</dbReference>
<evidence type="ECO:0000313" key="18">
    <source>
        <dbReference type="Proteomes" id="UP000546397"/>
    </source>
</evidence>
<evidence type="ECO:0000313" key="11">
    <source>
        <dbReference type="EMBL" id="HAC3054917.1"/>
    </source>
</evidence>
<dbReference type="Proteomes" id="UP000358545">
    <property type="component" value="Unassembled WGS sequence"/>
</dbReference>
<dbReference type="Proteomes" id="UP000841561">
    <property type="component" value="Unassembled WGS sequence"/>
</dbReference>
<dbReference type="EMBL" id="AABGHY010000013">
    <property type="protein sequence ID" value="EAH3295602.1"/>
    <property type="molecule type" value="Genomic_DNA"/>
</dbReference>
<evidence type="ECO:0000313" key="20">
    <source>
        <dbReference type="Proteomes" id="UP000841561"/>
    </source>
</evidence>
<name>A0A393QZM3_LISMN</name>
<evidence type="ECO:0000313" key="14">
    <source>
        <dbReference type="Proteomes" id="UP000365297"/>
    </source>
</evidence>
<dbReference type="EMBL" id="AAAQOE010000001">
    <property type="protein sequence ID" value="EAE1094415.1"/>
    <property type="molecule type" value="Genomic_DNA"/>
</dbReference>
<proteinExistence type="predicted"/>
<reference evidence="3 13" key="2">
    <citation type="submission" date="2018-06" db="EMBL/GenBank/DDBJ databases">
        <authorList>
            <consortium name="PulseNet: The National Subtyping Network for Foodborne Disease Surveillance"/>
            <person name="Tarr C.L."/>
            <person name="Trees E."/>
            <person name="Katz L.S."/>
            <person name="Carleton-Romer H.A."/>
            <person name="Stroika S."/>
            <person name="Kucerova Z."/>
            <person name="Roache K.F."/>
            <person name="Sabol A.L."/>
            <person name="Besser J."/>
            <person name="Gerner-Smidt P."/>
        </authorList>
    </citation>
    <scope>NUCLEOTIDE SEQUENCE [LARGE SCALE GENOMIC DNA]</scope>
    <source>
        <strain evidence="3 13">PNUSAL002180</strain>
        <strain evidence="7 15">PNUSAL005692</strain>
    </source>
</reference>
<evidence type="ECO:0000313" key="10">
    <source>
        <dbReference type="EMBL" id="HAB9174529.1"/>
    </source>
</evidence>
<organism evidence="2 12">
    <name type="scientific">Listeria monocytogenes</name>
    <dbReference type="NCBI Taxonomy" id="1639"/>
    <lineage>
        <taxon>Bacteria</taxon>
        <taxon>Bacillati</taxon>
        <taxon>Bacillota</taxon>
        <taxon>Bacilli</taxon>
        <taxon>Bacillales</taxon>
        <taxon>Listeriaceae</taxon>
        <taxon>Listeria</taxon>
    </lineage>
</organism>
<dbReference type="EMBL" id="AABFVG010000001">
    <property type="protein sequence ID" value="EAH2280529.1"/>
    <property type="molecule type" value="Genomic_DNA"/>
</dbReference>
<dbReference type="Proteomes" id="UP000530452">
    <property type="component" value="Unassembled WGS sequence"/>
</dbReference>